<comment type="subcellular location">
    <subcellularLocation>
        <location evidence="1 15">Cytoplasm</location>
    </subcellularLocation>
</comment>
<evidence type="ECO:0000256" key="12">
    <source>
        <dbReference type="ARBA" id="ARBA00048258"/>
    </source>
</evidence>
<keyword evidence="10 15" id="KW-0067">ATP-binding</keyword>
<evidence type="ECO:0000256" key="3">
    <source>
        <dbReference type="ARBA" id="ARBA00009256"/>
    </source>
</evidence>
<feature type="binding site" evidence="15">
    <location>
        <position position="159"/>
    </location>
    <ligand>
        <name>(R)-pantoate</name>
        <dbReference type="ChEBI" id="CHEBI:15980"/>
    </ligand>
</feature>
<evidence type="ECO:0000256" key="4">
    <source>
        <dbReference type="ARBA" id="ARBA00012219"/>
    </source>
</evidence>
<dbReference type="GO" id="GO:0005524">
    <property type="term" value="F:ATP binding"/>
    <property type="evidence" value="ECO:0007669"/>
    <property type="project" value="UniProtKB-KW"/>
</dbReference>
<sequence>MVPRAIQTLATVADARAFVAAERAAGRRIALVPTMGALHEGHLELVRVAREHADTVVASVFVNPMQFGPHEDLDRYPRSPEADTQQLIVLGAEAVFMPEPDEMYPHGRSSTVVTAGHLGTVLEGRSRPGHFDGVLTVVTKLLSIVQPEVAVFGEKDAQQLFLVRRMVDDLNLPVEVVGVPTVREPDGLALSSRNALLRGGERQDALVLSRALEAAGAASDRGVEAMLAAAQSVFQADSGAQLDYLAVVDPATFTPASADHRGRVQVLVAARVGTVRLIDNLITTVP</sequence>
<dbReference type="AlphaFoldDB" id="A0A1H1QDT8"/>
<dbReference type="GO" id="GO:0005829">
    <property type="term" value="C:cytosol"/>
    <property type="evidence" value="ECO:0007669"/>
    <property type="project" value="TreeGrafter"/>
</dbReference>
<keyword evidence="6 15" id="KW-0963">Cytoplasm</keyword>
<dbReference type="InterPro" id="IPR004821">
    <property type="entry name" value="Cyt_trans-like"/>
</dbReference>
<feature type="active site" description="Proton donor" evidence="15">
    <location>
        <position position="42"/>
    </location>
</feature>
<dbReference type="NCBIfam" id="TIGR00125">
    <property type="entry name" value="cyt_tran_rel"/>
    <property type="match status" value="1"/>
</dbReference>
<comment type="similarity">
    <text evidence="3 15">Belongs to the pantothenate synthetase family.</text>
</comment>
<dbReference type="GO" id="GO:0015940">
    <property type="term" value="P:pantothenate biosynthetic process"/>
    <property type="evidence" value="ECO:0007669"/>
    <property type="project" value="UniProtKB-UniRule"/>
</dbReference>
<evidence type="ECO:0000256" key="11">
    <source>
        <dbReference type="ARBA" id="ARBA00032806"/>
    </source>
</evidence>
<dbReference type="EC" id="6.3.2.1" evidence="4 15"/>
<evidence type="ECO:0000256" key="14">
    <source>
        <dbReference type="ARBA" id="ARBA00077433"/>
    </source>
</evidence>
<feature type="binding site" evidence="15">
    <location>
        <position position="66"/>
    </location>
    <ligand>
        <name>(R)-pantoate</name>
        <dbReference type="ChEBI" id="CHEBI:15980"/>
    </ligand>
</feature>
<evidence type="ECO:0000256" key="6">
    <source>
        <dbReference type="ARBA" id="ARBA00022490"/>
    </source>
</evidence>
<organism evidence="16 17">
    <name type="scientific">Agrococcus carbonis</name>
    <dbReference type="NCBI Taxonomy" id="684552"/>
    <lineage>
        <taxon>Bacteria</taxon>
        <taxon>Bacillati</taxon>
        <taxon>Actinomycetota</taxon>
        <taxon>Actinomycetes</taxon>
        <taxon>Micrococcales</taxon>
        <taxon>Microbacteriaceae</taxon>
        <taxon>Agrococcus</taxon>
    </lineage>
</organism>
<dbReference type="Proteomes" id="UP000199649">
    <property type="component" value="Chromosome I"/>
</dbReference>
<proteinExistence type="inferred from homology"/>
<evidence type="ECO:0000313" key="16">
    <source>
        <dbReference type="EMBL" id="SDS21610.1"/>
    </source>
</evidence>
<comment type="catalytic activity">
    <reaction evidence="12 15">
        <text>(R)-pantoate + beta-alanine + ATP = (R)-pantothenate + AMP + diphosphate + H(+)</text>
        <dbReference type="Rhea" id="RHEA:10912"/>
        <dbReference type="ChEBI" id="CHEBI:15378"/>
        <dbReference type="ChEBI" id="CHEBI:15980"/>
        <dbReference type="ChEBI" id="CHEBI:29032"/>
        <dbReference type="ChEBI" id="CHEBI:30616"/>
        <dbReference type="ChEBI" id="CHEBI:33019"/>
        <dbReference type="ChEBI" id="CHEBI:57966"/>
        <dbReference type="ChEBI" id="CHEBI:456215"/>
        <dbReference type="EC" id="6.3.2.1"/>
    </reaction>
</comment>
<dbReference type="GO" id="GO:0004592">
    <property type="term" value="F:pantoate-beta-alanine ligase activity"/>
    <property type="evidence" value="ECO:0007669"/>
    <property type="project" value="UniProtKB-UniRule"/>
</dbReference>
<dbReference type="PANTHER" id="PTHR21299:SF1">
    <property type="entry name" value="PANTOATE--BETA-ALANINE LIGASE"/>
    <property type="match status" value="1"/>
</dbReference>
<dbReference type="UniPathway" id="UPA00028">
    <property type="reaction ID" value="UER00005"/>
</dbReference>
<feature type="binding site" evidence="15">
    <location>
        <begin position="35"/>
        <end position="42"/>
    </location>
    <ligand>
        <name>ATP</name>
        <dbReference type="ChEBI" id="CHEBI:30616"/>
    </ligand>
</feature>
<evidence type="ECO:0000256" key="8">
    <source>
        <dbReference type="ARBA" id="ARBA00022655"/>
    </source>
</evidence>
<dbReference type="InterPro" id="IPR042176">
    <property type="entry name" value="Pantoate_ligase_C"/>
</dbReference>
<dbReference type="Gene3D" id="3.40.50.620">
    <property type="entry name" value="HUPs"/>
    <property type="match status" value="1"/>
</dbReference>
<feature type="binding site" evidence="15">
    <location>
        <begin position="190"/>
        <end position="193"/>
    </location>
    <ligand>
        <name>ATP</name>
        <dbReference type="ChEBI" id="CHEBI:30616"/>
    </ligand>
</feature>
<dbReference type="InterPro" id="IPR003721">
    <property type="entry name" value="Pantoate_ligase"/>
</dbReference>
<dbReference type="Pfam" id="PF02569">
    <property type="entry name" value="Pantoate_ligase"/>
    <property type="match status" value="1"/>
</dbReference>
<evidence type="ECO:0000256" key="13">
    <source>
        <dbReference type="ARBA" id="ARBA00055042"/>
    </source>
</evidence>
<evidence type="ECO:0000256" key="1">
    <source>
        <dbReference type="ARBA" id="ARBA00004496"/>
    </source>
</evidence>
<comment type="subunit">
    <text evidence="15">Homodimer.</text>
</comment>
<dbReference type="CDD" id="cd00560">
    <property type="entry name" value="PanC"/>
    <property type="match status" value="1"/>
</dbReference>
<keyword evidence="8 15" id="KW-0566">Pantothenate biosynthesis</keyword>
<comment type="miscellaneous">
    <text evidence="15">The reaction proceeds by a bi uni uni bi ping pong mechanism.</text>
</comment>
<evidence type="ECO:0000256" key="15">
    <source>
        <dbReference type="HAMAP-Rule" id="MF_00158"/>
    </source>
</evidence>
<keyword evidence="17" id="KW-1185">Reference proteome</keyword>
<feature type="binding site" evidence="15">
    <location>
        <position position="66"/>
    </location>
    <ligand>
        <name>beta-alanine</name>
        <dbReference type="ChEBI" id="CHEBI:57966"/>
    </ligand>
</feature>
<dbReference type="InterPro" id="IPR014729">
    <property type="entry name" value="Rossmann-like_a/b/a_fold"/>
</dbReference>
<comment type="function">
    <text evidence="13 15">Catalyzes the condensation of pantoate with beta-alanine in an ATP-dependent reaction via a pantoyl-adenylate intermediate.</text>
</comment>
<keyword evidence="7 15" id="KW-0436">Ligase</keyword>
<gene>
    <name evidence="15" type="primary">panC</name>
    <name evidence="16" type="ORF">SAMN04489719_1811</name>
</gene>
<comment type="pathway">
    <text evidence="2 15">Cofactor biosynthesis; (R)-pantothenate biosynthesis; (R)-pantothenate from (R)-pantoate and beta-alanine: step 1/1.</text>
</comment>
<protein>
    <recommendedName>
        <fullName evidence="5 15">Pantothenate synthetase</fullName>
        <shortName evidence="15">PS</shortName>
        <ecNumber evidence="4 15">6.3.2.1</ecNumber>
    </recommendedName>
    <alternativeName>
        <fullName evidence="14 15">Pantoate--beta-alanine ligase</fullName>
    </alternativeName>
    <alternativeName>
        <fullName evidence="11 15">Pantoate-activating enzyme</fullName>
    </alternativeName>
</protein>
<name>A0A1H1QDT8_9MICO</name>
<dbReference type="NCBIfam" id="TIGR00018">
    <property type="entry name" value="panC"/>
    <property type="match status" value="1"/>
</dbReference>
<accession>A0A1H1QDT8</accession>
<evidence type="ECO:0000313" key="17">
    <source>
        <dbReference type="Proteomes" id="UP000199649"/>
    </source>
</evidence>
<dbReference type="STRING" id="684552.SAMN04489719_1811"/>
<dbReference type="HAMAP" id="MF_00158">
    <property type="entry name" value="PanC"/>
    <property type="match status" value="1"/>
</dbReference>
<dbReference type="FunFam" id="3.40.50.620:FF:000114">
    <property type="entry name" value="Pantothenate synthetase"/>
    <property type="match status" value="1"/>
</dbReference>
<reference evidence="17" key="1">
    <citation type="submission" date="2016-10" db="EMBL/GenBank/DDBJ databases">
        <authorList>
            <person name="Varghese N."/>
            <person name="Submissions S."/>
        </authorList>
    </citation>
    <scope>NUCLEOTIDE SEQUENCE [LARGE SCALE GENOMIC DNA]</scope>
    <source>
        <strain evidence="17">DSM 22965</strain>
    </source>
</reference>
<keyword evidence="9 15" id="KW-0547">Nucleotide-binding</keyword>
<evidence type="ECO:0000256" key="5">
    <source>
        <dbReference type="ARBA" id="ARBA00014155"/>
    </source>
</evidence>
<evidence type="ECO:0000256" key="9">
    <source>
        <dbReference type="ARBA" id="ARBA00022741"/>
    </source>
</evidence>
<feature type="binding site" evidence="15">
    <location>
        <begin position="153"/>
        <end position="156"/>
    </location>
    <ligand>
        <name>ATP</name>
        <dbReference type="ChEBI" id="CHEBI:30616"/>
    </ligand>
</feature>
<evidence type="ECO:0000256" key="7">
    <source>
        <dbReference type="ARBA" id="ARBA00022598"/>
    </source>
</evidence>
<dbReference type="Gene3D" id="3.30.1300.10">
    <property type="entry name" value="Pantoate-beta-alanine ligase, C-terminal domain"/>
    <property type="match status" value="1"/>
</dbReference>
<dbReference type="SUPFAM" id="SSF52374">
    <property type="entry name" value="Nucleotidylyl transferase"/>
    <property type="match status" value="1"/>
</dbReference>
<evidence type="ECO:0000256" key="2">
    <source>
        <dbReference type="ARBA" id="ARBA00004990"/>
    </source>
</evidence>
<dbReference type="EMBL" id="LT629734">
    <property type="protein sequence ID" value="SDS21610.1"/>
    <property type="molecule type" value="Genomic_DNA"/>
</dbReference>
<evidence type="ECO:0000256" key="10">
    <source>
        <dbReference type="ARBA" id="ARBA00022840"/>
    </source>
</evidence>
<dbReference type="OrthoDB" id="9773087at2"/>
<feature type="binding site" evidence="15">
    <location>
        <position position="182"/>
    </location>
    <ligand>
        <name>ATP</name>
        <dbReference type="ChEBI" id="CHEBI:30616"/>
    </ligand>
</feature>
<dbReference type="PANTHER" id="PTHR21299">
    <property type="entry name" value="CYTIDYLATE KINASE/PANTOATE-BETA-ALANINE LIGASE"/>
    <property type="match status" value="1"/>
</dbReference>